<dbReference type="Gene3D" id="1.10.1370.40">
    <property type="match status" value="1"/>
</dbReference>
<comment type="cofactor">
    <cofactor evidence="8">
        <name>Zn(2+)</name>
        <dbReference type="ChEBI" id="CHEBI:29105"/>
    </cofactor>
    <text evidence="8">Binds 1 zinc ion.</text>
</comment>
<keyword evidence="4 8" id="KW-0378">Hydrolase</keyword>
<name>A0A8K0JHK6_9TREE</name>
<dbReference type="PANTHER" id="PTHR11804">
    <property type="entry name" value="PROTEASE M3 THIMET OLIGOPEPTIDASE-RELATED"/>
    <property type="match status" value="1"/>
</dbReference>
<feature type="domain" description="Peptidase M3A/M3B catalytic" evidence="9">
    <location>
        <begin position="229"/>
        <end position="667"/>
    </location>
</feature>
<reference evidence="10" key="1">
    <citation type="submission" date="2020-04" db="EMBL/GenBank/DDBJ databases">
        <title>Analysis of mating type loci in Filobasidium floriforme.</title>
        <authorList>
            <person name="Nowrousian M."/>
        </authorList>
    </citation>
    <scope>NUCLEOTIDE SEQUENCE</scope>
    <source>
        <strain evidence="10">CBS 6242</strain>
    </source>
</reference>
<proteinExistence type="inferred from homology"/>
<keyword evidence="3 8" id="KW-0479">Metal-binding</keyword>
<dbReference type="EMBL" id="JABELV010000130">
    <property type="protein sequence ID" value="KAG7529940.1"/>
    <property type="molecule type" value="Genomic_DNA"/>
</dbReference>
<keyword evidence="5 8" id="KW-0862">Zinc</keyword>
<dbReference type="PANTHER" id="PTHR11804:SF84">
    <property type="entry name" value="SACCHAROLYSIN"/>
    <property type="match status" value="1"/>
</dbReference>
<evidence type="ECO:0000256" key="8">
    <source>
        <dbReference type="RuleBase" id="RU003435"/>
    </source>
</evidence>
<evidence type="ECO:0000259" key="9">
    <source>
        <dbReference type="Pfam" id="PF01432"/>
    </source>
</evidence>
<evidence type="ECO:0000256" key="2">
    <source>
        <dbReference type="ARBA" id="ARBA00022670"/>
    </source>
</evidence>
<comment type="function">
    <text evidence="7">Cleaves proteins, imported into the mitochondrion, to their mature size. While most mitochondrial precursor proteins are processed to the mature form in one step by mitochondrial processing peptidase (MPP), the sequential cleavage by MIP of an octapeptide after initial processing by MPP is a required step for a subgroup of nuclear-encoded precursor proteins destined for the matrix or the inner membrane.</text>
</comment>
<dbReference type="GO" id="GO:0046872">
    <property type="term" value="F:metal ion binding"/>
    <property type="evidence" value="ECO:0007669"/>
    <property type="project" value="UniProtKB-UniRule"/>
</dbReference>
<evidence type="ECO:0000256" key="3">
    <source>
        <dbReference type="ARBA" id="ARBA00022723"/>
    </source>
</evidence>
<evidence type="ECO:0000256" key="7">
    <source>
        <dbReference type="ARBA" id="ARBA00025208"/>
    </source>
</evidence>
<keyword evidence="11" id="KW-1185">Reference proteome</keyword>
<dbReference type="Gene3D" id="3.40.390.10">
    <property type="entry name" value="Collagenase (Catalytic Domain)"/>
    <property type="match status" value="1"/>
</dbReference>
<dbReference type="Proteomes" id="UP000812966">
    <property type="component" value="Unassembled WGS sequence"/>
</dbReference>
<accession>A0A8K0JHK6</accession>
<keyword evidence="6 8" id="KW-0482">Metalloprotease</keyword>
<evidence type="ECO:0000313" key="10">
    <source>
        <dbReference type="EMBL" id="KAG7529940.1"/>
    </source>
</evidence>
<dbReference type="InterPro" id="IPR024077">
    <property type="entry name" value="Neurolysin/TOP_dom2"/>
</dbReference>
<dbReference type="InterPro" id="IPR001567">
    <property type="entry name" value="Pept_M3A_M3B_dom"/>
</dbReference>
<dbReference type="GO" id="GO:0004222">
    <property type="term" value="F:metalloendopeptidase activity"/>
    <property type="evidence" value="ECO:0007669"/>
    <property type="project" value="InterPro"/>
</dbReference>
<gene>
    <name evidence="10" type="ORF">FFLO_05296</name>
</gene>
<evidence type="ECO:0000256" key="5">
    <source>
        <dbReference type="ARBA" id="ARBA00022833"/>
    </source>
</evidence>
<comment type="caution">
    <text evidence="10">The sequence shown here is derived from an EMBL/GenBank/DDBJ whole genome shotgun (WGS) entry which is preliminary data.</text>
</comment>
<organism evidence="10 11">
    <name type="scientific">Filobasidium floriforme</name>
    <dbReference type="NCBI Taxonomy" id="5210"/>
    <lineage>
        <taxon>Eukaryota</taxon>
        <taxon>Fungi</taxon>
        <taxon>Dikarya</taxon>
        <taxon>Basidiomycota</taxon>
        <taxon>Agaricomycotina</taxon>
        <taxon>Tremellomycetes</taxon>
        <taxon>Filobasidiales</taxon>
        <taxon>Filobasidiaceae</taxon>
        <taxon>Filobasidium</taxon>
    </lineage>
</organism>
<dbReference type="AlphaFoldDB" id="A0A8K0JHK6"/>
<evidence type="ECO:0000256" key="6">
    <source>
        <dbReference type="ARBA" id="ARBA00023049"/>
    </source>
</evidence>
<dbReference type="GO" id="GO:0006508">
    <property type="term" value="P:proteolysis"/>
    <property type="evidence" value="ECO:0007669"/>
    <property type="project" value="UniProtKB-KW"/>
</dbReference>
<evidence type="ECO:0000256" key="1">
    <source>
        <dbReference type="ARBA" id="ARBA00006040"/>
    </source>
</evidence>
<dbReference type="Gene3D" id="1.10.1370.10">
    <property type="entry name" value="Neurolysin, domain 3"/>
    <property type="match status" value="1"/>
</dbReference>
<dbReference type="InterPro" id="IPR045090">
    <property type="entry name" value="Pept_M3A_M3B"/>
</dbReference>
<protein>
    <recommendedName>
        <fullName evidence="9">Peptidase M3A/M3B catalytic domain-containing protein</fullName>
    </recommendedName>
</protein>
<evidence type="ECO:0000313" key="11">
    <source>
        <dbReference type="Proteomes" id="UP000812966"/>
    </source>
</evidence>
<evidence type="ECO:0000256" key="4">
    <source>
        <dbReference type="ARBA" id="ARBA00022801"/>
    </source>
</evidence>
<keyword evidence="2 8" id="KW-0645">Protease</keyword>
<sequence length="671" mass="76483">MSHPEATGPIEVQNLPPIASENGGFVTDGTIFCEAFKQQCDSTVQMVKEKLALLENLTSTPPTRDSFLMPLDDMVRHIAIKRGLCSTFESVHPDPAMRELVTEVQQRLDKLSIEIDQSSRLAYIMDSVDVEPLDALDRRFVAHWKRDFRRAGCFLAPDQREQVKQLNEREAELGRKFDRNIVDGHKSMFVSPERLKGMSDEFMRNHPVREDGKIELKTNYADRLPVLEFCEDDGVRKDMWFLANNVAVPENEPVFREIVAIRSRLATLLGYPSYAAFSLEPEMIGSPENAYKLIQELYDGTVEKTRQERMELQSALGTTEPIHQWQVFYAKTLLGKKRLEGFSPEDAREYFRVVTVVPGLLKHAEQFYGVKFIARPDVKTWHETVLVFDVHDGDESKGLLGRIYLDHILRDGKQDHPCMMNIAPGVKDKQLPEAILIGGLGSEVDATMSYWDATACWHELGHVMHQILGGYGQRYQRFSGIEVEADFVEAPSQLAEEWLKLPEVIKSFAKNKKGESIPDEMIDKLLQSNTYTKCVVLSGSHLVTARLALMYHEITPDALDVDLNRIWRDAQETFSGFPHIPADSEYHPELSFGHFYSYGPRYISYDNSLAIAKEMLQVWKDSPLGLHDLEVSRKYRKAILEKGSTVDATEMVQNFLGRAHTTQGYLAYLNE</sequence>
<dbReference type="SUPFAM" id="SSF55486">
    <property type="entry name" value="Metalloproteases ('zincins'), catalytic domain"/>
    <property type="match status" value="1"/>
</dbReference>
<dbReference type="GO" id="GO:0006518">
    <property type="term" value="P:peptide metabolic process"/>
    <property type="evidence" value="ECO:0007669"/>
    <property type="project" value="TreeGrafter"/>
</dbReference>
<dbReference type="InterPro" id="IPR024079">
    <property type="entry name" value="MetalloPept_cat_dom_sf"/>
</dbReference>
<comment type="similarity">
    <text evidence="1 8">Belongs to the peptidase M3 family.</text>
</comment>
<dbReference type="Pfam" id="PF01432">
    <property type="entry name" value="Peptidase_M3"/>
    <property type="match status" value="1"/>
</dbReference>